<evidence type="ECO:0000256" key="1">
    <source>
        <dbReference type="SAM" id="MobiDB-lite"/>
    </source>
</evidence>
<proteinExistence type="predicted"/>
<feature type="region of interest" description="Disordered" evidence="1">
    <location>
        <begin position="1"/>
        <end position="37"/>
    </location>
</feature>
<accession>A0A8H5BVX8</accession>
<name>A0A8H5BVX8_9AGAR</name>
<keyword evidence="3" id="KW-1185">Reference proteome</keyword>
<reference evidence="2 3" key="1">
    <citation type="journal article" date="2020" name="ISME J.">
        <title>Uncovering the hidden diversity of litter-decomposition mechanisms in mushroom-forming fungi.</title>
        <authorList>
            <person name="Floudas D."/>
            <person name="Bentzer J."/>
            <person name="Ahren D."/>
            <person name="Johansson T."/>
            <person name="Persson P."/>
            <person name="Tunlid A."/>
        </authorList>
    </citation>
    <scope>NUCLEOTIDE SEQUENCE [LARGE SCALE GENOMIC DNA]</scope>
    <source>
        <strain evidence="2 3">CBS 175.51</strain>
    </source>
</reference>
<comment type="caution">
    <text evidence="2">The sequence shown here is derived from an EMBL/GenBank/DDBJ whole genome shotgun (WGS) entry which is preliminary data.</text>
</comment>
<dbReference type="EMBL" id="JAACJK010000116">
    <property type="protein sequence ID" value="KAF5330216.1"/>
    <property type="molecule type" value="Genomic_DNA"/>
</dbReference>
<feature type="region of interest" description="Disordered" evidence="1">
    <location>
        <begin position="51"/>
        <end position="118"/>
    </location>
</feature>
<dbReference type="Proteomes" id="UP000541558">
    <property type="component" value="Unassembled WGS sequence"/>
</dbReference>
<organism evidence="2 3">
    <name type="scientific">Ephemerocybe angulata</name>
    <dbReference type="NCBI Taxonomy" id="980116"/>
    <lineage>
        <taxon>Eukaryota</taxon>
        <taxon>Fungi</taxon>
        <taxon>Dikarya</taxon>
        <taxon>Basidiomycota</taxon>
        <taxon>Agaricomycotina</taxon>
        <taxon>Agaricomycetes</taxon>
        <taxon>Agaricomycetidae</taxon>
        <taxon>Agaricales</taxon>
        <taxon>Agaricineae</taxon>
        <taxon>Psathyrellaceae</taxon>
        <taxon>Ephemerocybe</taxon>
    </lineage>
</organism>
<evidence type="ECO:0000313" key="3">
    <source>
        <dbReference type="Proteomes" id="UP000541558"/>
    </source>
</evidence>
<feature type="compositionally biased region" description="Basic and acidic residues" evidence="1">
    <location>
        <begin position="102"/>
        <end position="111"/>
    </location>
</feature>
<feature type="compositionally biased region" description="Polar residues" evidence="1">
    <location>
        <begin position="51"/>
        <end position="61"/>
    </location>
</feature>
<protein>
    <submittedName>
        <fullName evidence="2">Uncharacterized protein</fullName>
    </submittedName>
</protein>
<dbReference type="AlphaFoldDB" id="A0A8H5BVX8"/>
<feature type="compositionally biased region" description="Basic and acidic residues" evidence="1">
    <location>
        <begin position="79"/>
        <end position="90"/>
    </location>
</feature>
<gene>
    <name evidence="2" type="ORF">D9611_010610</name>
</gene>
<evidence type="ECO:0000313" key="2">
    <source>
        <dbReference type="EMBL" id="KAF5330216.1"/>
    </source>
</evidence>
<sequence length="118" mass="12440">MSTHPHNPTSLIASASHSNAQSTNDTANQSTSPSSKIENVLQETLSTLTDSLGSILSPNTTEVHEKVRNSEAANSRFRLGGESRAEDTASKHAHAGPSSRNLKAEVEHESGDGALGFF</sequence>